<sequence length="113" mass="12618">MVKARGITMTSFDVFLLIAFTVSVLTGAACMFVPRNPILGIRTAWSEYNDVSWKKSNKFLGILLIIVGIVSMITFFTISSDMAEIVFLVLLIASFLISVIYSKFVCAKEKEKH</sequence>
<reference evidence="2" key="1">
    <citation type="submission" date="2020-04" db="EMBL/GenBank/DDBJ databases">
        <title>Deep metagenomics examines the oral microbiome during advanced dental caries in children, revealing novel taxa and co-occurrences with host molecules.</title>
        <authorList>
            <person name="Baker J.L."/>
            <person name="Morton J.T."/>
            <person name="Dinis M."/>
            <person name="Alvarez R."/>
            <person name="Tran N.C."/>
            <person name="Knight R."/>
            <person name="Edlund A."/>
        </authorList>
    </citation>
    <scope>NUCLEOTIDE SEQUENCE</scope>
    <source>
        <strain evidence="2">JCVI_24_bin.8</strain>
    </source>
</reference>
<name>A0A930EH45_9FIRM</name>
<dbReference type="EMBL" id="JABZQH010000003">
    <property type="protein sequence ID" value="MBF1351541.1"/>
    <property type="molecule type" value="Genomic_DNA"/>
</dbReference>
<feature type="transmembrane region" description="Helical" evidence="1">
    <location>
        <begin position="12"/>
        <end position="33"/>
    </location>
</feature>
<dbReference type="Pfam" id="PF13630">
    <property type="entry name" value="SdpI"/>
    <property type="match status" value="1"/>
</dbReference>
<dbReference type="AlphaFoldDB" id="A0A930EH45"/>
<organism evidence="2 3">
    <name type="scientific">Mogibacterium diversum</name>
    <dbReference type="NCBI Taxonomy" id="114527"/>
    <lineage>
        <taxon>Bacteria</taxon>
        <taxon>Bacillati</taxon>
        <taxon>Bacillota</taxon>
        <taxon>Clostridia</taxon>
        <taxon>Peptostreptococcales</taxon>
        <taxon>Anaerovoracaceae</taxon>
        <taxon>Mogibacterium</taxon>
    </lineage>
</organism>
<protein>
    <submittedName>
        <fullName evidence="2">SdpI family protein</fullName>
    </submittedName>
</protein>
<dbReference type="PROSITE" id="PS51257">
    <property type="entry name" value="PROKAR_LIPOPROTEIN"/>
    <property type="match status" value="1"/>
</dbReference>
<comment type="caution">
    <text evidence="2">The sequence shown here is derived from an EMBL/GenBank/DDBJ whole genome shotgun (WGS) entry which is preliminary data.</text>
</comment>
<evidence type="ECO:0000313" key="3">
    <source>
        <dbReference type="Proteomes" id="UP000722050"/>
    </source>
</evidence>
<proteinExistence type="predicted"/>
<keyword evidence="1" id="KW-0812">Transmembrane</keyword>
<keyword evidence="1" id="KW-1133">Transmembrane helix</keyword>
<evidence type="ECO:0000256" key="1">
    <source>
        <dbReference type="SAM" id="Phobius"/>
    </source>
</evidence>
<keyword evidence="1" id="KW-0472">Membrane</keyword>
<evidence type="ECO:0000313" key="2">
    <source>
        <dbReference type="EMBL" id="MBF1351541.1"/>
    </source>
</evidence>
<feature type="transmembrane region" description="Helical" evidence="1">
    <location>
        <begin position="85"/>
        <end position="106"/>
    </location>
</feature>
<dbReference type="InterPro" id="IPR025962">
    <property type="entry name" value="SdpI/YhfL"/>
</dbReference>
<accession>A0A930EH45</accession>
<dbReference type="Proteomes" id="UP000722050">
    <property type="component" value="Unassembled WGS sequence"/>
</dbReference>
<feature type="transmembrane region" description="Helical" evidence="1">
    <location>
        <begin position="59"/>
        <end position="79"/>
    </location>
</feature>
<gene>
    <name evidence="2" type="ORF">HXM71_00265</name>
</gene>